<organism evidence="1 2">
    <name type="scientific">Aurantimonas endophytica</name>
    <dbReference type="NCBI Taxonomy" id="1522175"/>
    <lineage>
        <taxon>Bacteria</taxon>
        <taxon>Pseudomonadati</taxon>
        <taxon>Pseudomonadota</taxon>
        <taxon>Alphaproteobacteria</taxon>
        <taxon>Hyphomicrobiales</taxon>
        <taxon>Aurantimonadaceae</taxon>
        <taxon>Aurantimonas</taxon>
    </lineage>
</organism>
<keyword evidence="2" id="KW-1185">Reference proteome</keyword>
<dbReference type="Proteomes" id="UP000588647">
    <property type="component" value="Unassembled WGS sequence"/>
</dbReference>
<evidence type="ECO:0000313" key="2">
    <source>
        <dbReference type="Proteomes" id="UP000588647"/>
    </source>
</evidence>
<protein>
    <submittedName>
        <fullName evidence="1">Uncharacterized protein</fullName>
    </submittedName>
</protein>
<name>A0A7W6H9B3_9HYPH</name>
<comment type="caution">
    <text evidence="1">The sequence shown here is derived from an EMBL/GenBank/DDBJ whole genome shotgun (WGS) entry which is preliminary data.</text>
</comment>
<proteinExistence type="predicted"/>
<dbReference type="AlphaFoldDB" id="A0A7W6H9B3"/>
<gene>
    <name evidence="1" type="ORF">GGR03_000030</name>
</gene>
<reference evidence="1 2" key="1">
    <citation type="submission" date="2020-08" db="EMBL/GenBank/DDBJ databases">
        <title>Genomic Encyclopedia of Type Strains, Phase IV (KMG-IV): sequencing the most valuable type-strain genomes for metagenomic binning, comparative biology and taxonomic classification.</title>
        <authorList>
            <person name="Goeker M."/>
        </authorList>
    </citation>
    <scope>NUCLEOTIDE SEQUENCE [LARGE SCALE GENOMIC DNA]</scope>
    <source>
        <strain evidence="1 2">DSM 103570</strain>
    </source>
</reference>
<sequence length="65" mass="7363">MTDRDTFHEAIEIAAKAIAAEWEHWLAVVPPSDKERWTPEMIGRLQAAAIMAELGKRGIKLVRVH</sequence>
<dbReference type="RefSeq" id="WP_183205220.1">
    <property type="nucleotide sequence ID" value="NZ_JAAAMM010000001.1"/>
</dbReference>
<accession>A0A7W6H9B3</accession>
<dbReference type="EMBL" id="JACIEM010000001">
    <property type="protein sequence ID" value="MBB4000983.1"/>
    <property type="molecule type" value="Genomic_DNA"/>
</dbReference>
<evidence type="ECO:0000313" key="1">
    <source>
        <dbReference type="EMBL" id="MBB4000983.1"/>
    </source>
</evidence>